<dbReference type="InterPro" id="IPR050266">
    <property type="entry name" value="AB_hydrolase_sf"/>
</dbReference>
<dbReference type="GO" id="GO:0016020">
    <property type="term" value="C:membrane"/>
    <property type="evidence" value="ECO:0007669"/>
    <property type="project" value="TreeGrafter"/>
</dbReference>
<comment type="caution">
    <text evidence="2">The sequence shown here is derived from an EMBL/GenBank/DDBJ whole genome shotgun (WGS) entry which is preliminary data.</text>
</comment>
<proteinExistence type="predicted"/>
<dbReference type="Gene3D" id="3.40.50.1820">
    <property type="entry name" value="alpha/beta hydrolase"/>
    <property type="match status" value="1"/>
</dbReference>
<dbReference type="InterPro" id="IPR000073">
    <property type="entry name" value="AB_hydrolase_1"/>
</dbReference>
<evidence type="ECO:0000259" key="1">
    <source>
        <dbReference type="Pfam" id="PF00561"/>
    </source>
</evidence>
<evidence type="ECO:0000313" key="2">
    <source>
        <dbReference type="EMBL" id="GAH32525.1"/>
    </source>
</evidence>
<dbReference type="SUPFAM" id="SSF53474">
    <property type="entry name" value="alpha/beta-Hydrolases"/>
    <property type="match status" value="1"/>
</dbReference>
<organism evidence="2">
    <name type="scientific">marine sediment metagenome</name>
    <dbReference type="NCBI Taxonomy" id="412755"/>
    <lineage>
        <taxon>unclassified sequences</taxon>
        <taxon>metagenomes</taxon>
        <taxon>ecological metagenomes</taxon>
    </lineage>
</organism>
<feature type="domain" description="AB hydrolase-1" evidence="1">
    <location>
        <begin position="30"/>
        <end position="127"/>
    </location>
</feature>
<name>X1FJ44_9ZZZZ</name>
<dbReference type="PRINTS" id="PR00111">
    <property type="entry name" value="ABHYDROLASE"/>
</dbReference>
<feature type="non-terminal residue" evidence="2">
    <location>
        <position position="139"/>
    </location>
</feature>
<dbReference type="EMBL" id="BARU01011700">
    <property type="protein sequence ID" value="GAH32525.1"/>
    <property type="molecule type" value="Genomic_DNA"/>
</dbReference>
<dbReference type="Pfam" id="PF00561">
    <property type="entry name" value="Abhydrolase_1"/>
    <property type="match status" value="1"/>
</dbReference>
<gene>
    <name evidence="2" type="ORF">S03H2_21875</name>
</gene>
<accession>X1FJ44</accession>
<dbReference type="PANTHER" id="PTHR43798">
    <property type="entry name" value="MONOACYLGLYCEROL LIPASE"/>
    <property type="match status" value="1"/>
</dbReference>
<dbReference type="PANTHER" id="PTHR43798:SF24">
    <property type="entry name" value="CIS-3-ALKYL-4-ALKYLOXETAN-2-ONE DECARBOXYLASE"/>
    <property type="match status" value="1"/>
</dbReference>
<reference evidence="2" key="1">
    <citation type="journal article" date="2014" name="Front. Microbiol.">
        <title>High frequency of phylogenetically diverse reductive dehalogenase-homologous genes in deep subseafloor sedimentary metagenomes.</title>
        <authorList>
            <person name="Kawai M."/>
            <person name="Futagami T."/>
            <person name="Toyoda A."/>
            <person name="Takaki Y."/>
            <person name="Nishi S."/>
            <person name="Hori S."/>
            <person name="Arai W."/>
            <person name="Tsubouchi T."/>
            <person name="Morono Y."/>
            <person name="Uchiyama I."/>
            <person name="Ito T."/>
            <person name="Fujiyama A."/>
            <person name="Inagaki F."/>
            <person name="Takami H."/>
        </authorList>
    </citation>
    <scope>NUCLEOTIDE SEQUENCE</scope>
    <source>
        <strain evidence="2">Expedition CK06-06</strain>
    </source>
</reference>
<sequence>MIIDDQALPKKKIELSGVNVAYTDQGVGEPIIFVHGIPTSSYLWRNIIRAIDSDFRCIAPDLMGLGDTDTPLDHRYDAEAQAGKILELADYLSLEQFTLVCHDQGGAVAQVLAVNNPDRIKKFIITNCVCYGNWPVPIV</sequence>
<dbReference type="AlphaFoldDB" id="X1FJ44"/>
<dbReference type="InterPro" id="IPR029058">
    <property type="entry name" value="AB_hydrolase_fold"/>
</dbReference>
<protein>
    <recommendedName>
        <fullName evidence="1">AB hydrolase-1 domain-containing protein</fullName>
    </recommendedName>
</protein>